<evidence type="ECO:0000313" key="4">
    <source>
        <dbReference type="Proteomes" id="UP001341840"/>
    </source>
</evidence>
<feature type="region of interest" description="Disordered" evidence="2">
    <location>
        <begin position="166"/>
        <end position="226"/>
    </location>
</feature>
<evidence type="ECO:0008006" key="5">
    <source>
        <dbReference type="Google" id="ProtNLM"/>
    </source>
</evidence>
<dbReference type="Proteomes" id="UP001341840">
    <property type="component" value="Unassembled WGS sequence"/>
</dbReference>
<keyword evidence="1" id="KW-0175">Coiled coil</keyword>
<protein>
    <recommendedName>
        <fullName evidence="5">Retrotransposon gag domain-containing protein</fullName>
    </recommendedName>
</protein>
<accession>A0ABU6TJ68</accession>
<dbReference type="EMBL" id="JASCZI010091072">
    <property type="protein sequence ID" value="MED6148807.1"/>
    <property type="molecule type" value="Genomic_DNA"/>
</dbReference>
<name>A0ABU6TJ68_9FABA</name>
<evidence type="ECO:0000313" key="3">
    <source>
        <dbReference type="EMBL" id="MED6148807.1"/>
    </source>
</evidence>
<proteinExistence type="predicted"/>
<evidence type="ECO:0000256" key="1">
    <source>
        <dbReference type="SAM" id="Coils"/>
    </source>
</evidence>
<sequence>MIPKNQTIQELEAALKDLLERQTREAAIPTEAMKRAEAMASKKQALLKETEKRETKLKERLQNKPFVVGDDEKMTESRDCTLKPSTVVGGSSAKEKNKHPFLLPILAEELPKKFRYLVEIETYDRTNAIKCKAFTINLKKDALTWFNSLPANSIESFSDLFESFLRTSPPGENSQKPRGSRDREYTGSSRDRDDDRRTRRRVSSPDNKSDGIKTIEGNAEPGGKSK</sequence>
<feature type="compositionally biased region" description="Basic and acidic residues" evidence="2">
    <location>
        <begin position="179"/>
        <end position="197"/>
    </location>
</feature>
<evidence type="ECO:0000256" key="2">
    <source>
        <dbReference type="SAM" id="MobiDB-lite"/>
    </source>
</evidence>
<gene>
    <name evidence="3" type="ORF">PIB30_056434</name>
</gene>
<organism evidence="3 4">
    <name type="scientific">Stylosanthes scabra</name>
    <dbReference type="NCBI Taxonomy" id="79078"/>
    <lineage>
        <taxon>Eukaryota</taxon>
        <taxon>Viridiplantae</taxon>
        <taxon>Streptophyta</taxon>
        <taxon>Embryophyta</taxon>
        <taxon>Tracheophyta</taxon>
        <taxon>Spermatophyta</taxon>
        <taxon>Magnoliopsida</taxon>
        <taxon>eudicotyledons</taxon>
        <taxon>Gunneridae</taxon>
        <taxon>Pentapetalae</taxon>
        <taxon>rosids</taxon>
        <taxon>fabids</taxon>
        <taxon>Fabales</taxon>
        <taxon>Fabaceae</taxon>
        <taxon>Papilionoideae</taxon>
        <taxon>50 kb inversion clade</taxon>
        <taxon>dalbergioids sensu lato</taxon>
        <taxon>Dalbergieae</taxon>
        <taxon>Pterocarpus clade</taxon>
        <taxon>Stylosanthes</taxon>
    </lineage>
</organism>
<keyword evidence="4" id="KW-1185">Reference proteome</keyword>
<reference evidence="3 4" key="1">
    <citation type="journal article" date="2023" name="Plants (Basel)">
        <title>Bridging the Gap: Combining Genomics and Transcriptomics Approaches to Understand Stylosanthes scabra, an Orphan Legume from the Brazilian Caatinga.</title>
        <authorList>
            <person name="Ferreira-Neto J.R.C."/>
            <person name="da Silva M.D."/>
            <person name="Binneck E."/>
            <person name="de Melo N.F."/>
            <person name="da Silva R.H."/>
            <person name="de Melo A.L.T.M."/>
            <person name="Pandolfi V."/>
            <person name="Bustamante F.O."/>
            <person name="Brasileiro-Vidal A.C."/>
            <person name="Benko-Iseppon A.M."/>
        </authorList>
    </citation>
    <scope>NUCLEOTIDE SEQUENCE [LARGE SCALE GENOMIC DNA]</scope>
    <source>
        <tissue evidence="3">Leaves</tissue>
    </source>
</reference>
<feature type="coiled-coil region" evidence="1">
    <location>
        <begin position="33"/>
        <end position="60"/>
    </location>
</feature>
<comment type="caution">
    <text evidence="3">The sequence shown here is derived from an EMBL/GenBank/DDBJ whole genome shotgun (WGS) entry which is preliminary data.</text>
</comment>